<dbReference type="PANTHER" id="PTHR30518:SF2">
    <property type="entry name" value="ENDOLYTIC MUREIN TRANSGLYCOSYLASE"/>
    <property type="match status" value="1"/>
</dbReference>
<evidence type="ECO:0000256" key="3">
    <source>
        <dbReference type="ARBA" id="ARBA00022989"/>
    </source>
</evidence>
<keyword evidence="5 7" id="KW-0456">Lyase</keyword>
<dbReference type="NCBIfam" id="TIGR00247">
    <property type="entry name" value="endolytic transglycosylase MltG"/>
    <property type="match status" value="1"/>
</dbReference>
<keyword evidence="10" id="KW-1185">Reference proteome</keyword>
<proteinExistence type="inferred from homology"/>
<comment type="catalytic activity">
    <reaction evidence="7">
        <text>a peptidoglycan chain = a peptidoglycan chain with N-acetyl-1,6-anhydromuramyl-[peptide] at the reducing end + a peptidoglycan chain with N-acetylglucosamine at the non-reducing end.</text>
        <dbReference type="EC" id="4.2.2.29"/>
    </reaction>
</comment>
<evidence type="ECO:0000313" key="9">
    <source>
        <dbReference type="EMBL" id="TXL62970.1"/>
    </source>
</evidence>
<keyword evidence="2 7" id="KW-0812">Transmembrane</keyword>
<keyword evidence="3 7" id="KW-1133">Transmembrane helix</keyword>
<evidence type="ECO:0000256" key="6">
    <source>
        <dbReference type="ARBA" id="ARBA00023316"/>
    </source>
</evidence>
<dbReference type="GO" id="GO:0009252">
    <property type="term" value="P:peptidoglycan biosynthetic process"/>
    <property type="evidence" value="ECO:0007669"/>
    <property type="project" value="UniProtKB-UniRule"/>
</dbReference>
<dbReference type="AlphaFoldDB" id="A0A5C8NPE9"/>
<dbReference type="RefSeq" id="WP_147683159.1">
    <property type="nucleotide sequence ID" value="NZ_VDUX01000001.1"/>
</dbReference>
<comment type="caution">
    <text evidence="9">The sequence shown here is derived from an EMBL/GenBank/DDBJ whole genome shotgun (WGS) entry which is preliminary data.</text>
</comment>
<accession>A0A5C8NPE9</accession>
<evidence type="ECO:0000313" key="10">
    <source>
        <dbReference type="Proteomes" id="UP000321571"/>
    </source>
</evidence>
<dbReference type="CDD" id="cd08010">
    <property type="entry name" value="MltG_like"/>
    <property type="match status" value="1"/>
</dbReference>
<dbReference type="EC" id="4.2.2.29" evidence="7"/>
<name>A0A5C8NPE9_9ACTN</name>
<dbReference type="Pfam" id="PF02618">
    <property type="entry name" value="YceG"/>
    <property type="match status" value="1"/>
</dbReference>
<comment type="subcellular location">
    <subcellularLocation>
        <location evidence="7">Cell membrane</location>
        <topology evidence="7">Single-pass membrane protein</topology>
    </subcellularLocation>
</comment>
<reference evidence="9 10" key="1">
    <citation type="submission" date="2019-06" db="EMBL/GenBank/DDBJ databases">
        <title>Aeromicrobium sp. nov., isolated from a maize field.</title>
        <authorList>
            <person name="Lin S.-Y."/>
            <person name="Tsai C.-F."/>
            <person name="Young C.-C."/>
        </authorList>
    </citation>
    <scope>NUCLEOTIDE SEQUENCE [LARGE SCALE GENOMIC DNA]</scope>
    <source>
        <strain evidence="9 10">CC-CFT486</strain>
    </source>
</reference>
<feature type="region of interest" description="Disordered" evidence="8">
    <location>
        <begin position="1"/>
        <end position="27"/>
    </location>
</feature>
<sequence length="376" mass="40614">MSHSSGIDMLSGGSGRGGRRAERPPRGGGRGFGTIIVLGLIVVALFFGYQKAKDVFGGPDDYSGAGTGSVTVEIPAGANGQQIANILAKQDVVKSAEAFYQLSIKDERAQTIQPGFYNLKKQMSSEYALRALIDRKNRVEGKVTIPEGARVGQIVTLIAKNTEISEKALTTALEKPDTLGLPAVAKGNPEGYLFPATYTVEPGTTATQLLKQMVKKTLDTAKKLDIGERAQALGLSGEEVLTVASILEYEAKKDEDYPKVARVLYNRLKIGMALQLDSTVSYVSKRKGDVFTTQAERDDPSEYNTYQHTGLPPGPIGSPGEKTIEAALNPAEGNWLYFVAINLETGETVFSETKAEHDRAVEKLRDYCRSADDKIC</sequence>
<feature type="site" description="Important for catalytic activity" evidence="7">
    <location>
        <position position="250"/>
    </location>
</feature>
<dbReference type="PANTHER" id="PTHR30518">
    <property type="entry name" value="ENDOLYTIC MUREIN TRANSGLYCOSYLASE"/>
    <property type="match status" value="1"/>
</dbReference>
<evidence type="ECO:0000256" key="4">
    <source>
        <dbReference type="ARBA" id="ARBA00023136"/>
    </source>
</evidence>
<dbReference type="GO" id="GO:0071555">
    <property type="term" value="P:cell wall organization"/>
    <property type="evidence" value="ECO:0007669"/>
    <property type="project" value="UniProtKB-KW"/>
</dbReference>
<dbReference type="OrthoDB" id="9814591at2"/>
<dbReference type="GO" id="GO:0005886">
    <property type="term" value="C:plasma membrane"/>
    <property type="evidence" value="ECO:0007669"/>
    <property type="project" value="UniProtKB-SubCell"/>
</dbReference>
<dbReference type="InterPro" id="IPR003770">
    <property type="entry name" value="MLTG-like"/>
</dbReference>
<keyword evidence="6 7" id="KW-0961">Cell wall biogenesis/degradation</keyword>
<dbReference type="GO" id="GO:0008932">
    <property type="term" value="F:lytic endotransglycosylase activity"/>
    <property type="evidence" value="ECO:0007669"/>
    <property type="project" value="UniProtKB-UniRule"/>
</dbReference>
<protein>
    <recommendedName>
        <fullName evidence="7">Endolytic murein transglycosylase</fullName>
        <ecNumber evidence="7">4.2.2.29</ecNumber>
    </recommendedName>
    <alternativeName>
        <fullName evidence="7">Peptidoglycan lytic transglycosylase</fullName>
    </alternativeName>
    <alternativeName>
        <fullName evidence="7">Peptidoglycan polymerization terminase</fullName>
    </alternativeName>
</protein>
<evidence type="ECO:0000256" key="7">
    <source>
        <dbReference type="HAMAP-Rule" id="MF_02065"/>
    </source>
</evidence>
<evidence type="ECO:0000256" key="1">
    <source>
        <dbReference type="ARBA" id="ARBA00022475"/>
    </source>
</evidence>
<organism evidence="9 10">
    <name type="scientific">Aeromicrobium terrae</name>
    <dbReference type="NCBI Taxonomy" id="2498846"/>
    <lineage>
        <taxon>Bacteria</taxon>
        <taxon>Bacillati</taxon>
        <taxon>Actinomycetota</taxon>
        <taxon>Actinomycetes</taxon>
        <taxon>Propionibacteriales</taxon>
        <taxon>Nocardioidaceae</taxon>
        <taxon>Aeromicrobium</taxon>
    </lineage>
</organism>
<gene>
    <name evidence="7 9" type="primary">mltG</name>
    <name evidence="9" type="ORF">FHP06_01655</name>
</gene>
<dbReference type="EMBL" id="VDUX01000001">
    <property type="protein sequence ID" value="TXL62970.1"/>
    <property type="molecule type" value="Genomic_DNA"/>
</dbReference>
<comment type="similarity">
    <text evidence="7">Belongs to the transglycosylase MltG family.</text>
</comment>
<feature type="transmembrane region" description="Helical" evidence="7">
    <location>
        <begin position="29"/>
        <end position="49"/>
    </location>
</feature>
<keyword evidence="4 7" id="KW-0472">Membrane</keyword>
<evidence type="ECO:0000256" key="2">
    <source>
        <dbReference type="ARBA" id="ARBA00022692"/>
    </source>
</evidence>
<dbReference type="Proteomes" id="UP000321571">
    <property type="component" value="Unassembled WGS sequence"/>
</dbReference>
<keyword evidence="1 7" id="KW-1003">Cell membrane</keyword>
<evidence type="ECO:0000256" key="8">
    <source>
        <dbReference type="SAM" id="MobiDB-lite"/>
    </source>
</evidence>
<comment type="function">
    <text evidence="7">Functions as a peptidoglycan terminase that cleaves nascent peptidoglycan strands endolytically to terminate their elongation.</text>
</comment>
<dbReference type="Gene3D" id="3.30.160.60">
    <property type="entry name" value="Classic Zinc Finger"/>
    <property type="match status" value="1"/>
</dbReference>
<dbReference type="HAMAP" id="MF_02065">
    <property type="entry name" value="MltG"/>
    <property type="match status" value="1"/>
</dbReference>
<evidence type="ECO:0000256" key="5">
    <source>
        <dbReference type="ARBA" id="ARBA00023239"/>
    </source>
</evidence>
<dbReference type="Gene3D" id="3.30.1490.480">
    <property type="entry name" value="Endolytic murein transglycosylase"/>
    <property type="match status" value="1"/>
</dbReference>